<dbReference type="CDD" id="cd08662">
    <property type="entry name" value="M13"/>
    <property type="match status" value="1"/>
</dbReference>
<gene>
    <name evidence="10" type="ORF">KIMC2_05390</name>
</gene>
<evidence type="ECO:0000256" key="2">
    <source>
        <dbReference type="ARBA" id="ARBA00007357"/>
    </source>
</evidence>
<dbReference type="AlphaFoldDB" id="A0AAU9DGW1"/>
<dbReference type="KEGG" id="xak:KIMC2_05390"/>
<dbReference type="SUPFAM" id="SSF55486">
    <property type="entry name" value="Metalloproteases ('zincins'), catalytic domain"/>
    <property type="match status" value="1"/>
</dbReference>
<dbReference type="Gene3D" id="1.10.1380.10">
    <property type="entry name" value="Neutral endopeptidase , domain2"/>
    <property type="match status" value="1"/>
</dbReference>
<dbReference type="PANTHER" id="PTHR11733">
    <property type="entry name" value="ZINC METALLOPROTEASE FAMILY M13 NEPRILYSIN-RELATED"/>
    <property type="match status" value="1"/>
</dbReference>
<feature type="domain" description="Peptidase M13 N-terminal" evidence="9">
    <location>
        <begin position="10"/>
        <end position="387"/>
    </location>
</feature>
<evidence type="ECO:0000259" key="9">
    <source>
        <dbReference type="Pfam" id="PF05649"/>
    </source>
</evidence>
<dbReference type="GO" id="GO:0005886">
    <property type="term" value="C:plasma membrane"/>
    <property type="evidence" value="ECO:0007669"/>
    <property type="project" value="TreeGrafter"/>
</dbReference>
<name>A0AAU9DGW1_9LACO</name>
<protein>
    <submittedName>
        <fullName evidence="10">Peptidase M13</fullName>
    </submittedName>
</protein>
<dbReference type="PANTHER" id="PTHR11733:SF167">
    <property type="entry name" value="FI17812P1-RELATED"/>
    <property type="match status" value="1"/>
</dbReference>
<dbReference type="PROSITE" id="PS51885">
    <property type="entry name" value="NEPRILYSIN"/>
    <property type="match status" value="1"/>
</dbReference>
<dbReference type="RefSeq" id="WP_317697781.1">
    <property type="nucleotide sequence ID" value="NZ_AP026801.1"/>
</dbReference>
<dbReference type="GO" id="GO:0004222">
    <property type="term" value="F:metalloendopeptidase activity"/>
    <property type="evidence" value="ECO:0007669"/>
    <property type="project" value="InterPro"/>
</dbReference>
<keyword evidence="7" id="KW-0482">Metalloprotease</keyword>
<dbReference type="Proteomes" id="UP001321804">
    <property type="component" value="Chromosome"/>
</dbReference>
<evidence type="ECO:0000256" key="4">
    <source>
        <dbReference type="ARBA" id="ARBA00022723"/>
    </source>
</evidence>
<dbReference type="InterPro" id="IPR018497">
    <property type="entry name" value="Peptidase_M13_C"/>
</dbReference>
<proteinExistence type="inferred from homology"/>
<dbReference type="Pfam" id="PF05649">
    <property type="entry name" value="Peptidase_M13_N"/>
    <property type="match status" value="1"/>
</dbReference>
<dbReference type="Pfam" id="PF01431">
    <property type="entry name" value="Peptidase_M13"/>
    <property type="match status" value="1"/>
</dbReference>
<dbReference type="GO" id="GO:0016485">
    <property type="term" value="P:protein processing"/>
    <property type="evidence" value="ECO:0007669"/>
    <property type="project" value="TreeGrafter"/>
</dbReference>
<keyword evidence="4" id="KW-0479">Metal-binding</keyword>
<comment type="cofactor">
    <cofactor evidence="1">
        <name>Zn(2+)</name>
        <dbReference type="ChEBI" id="CHEBI:29105"/>
    </cofactor>
</comment>
<keyword evidence="6" id="KW-0862">Zinc</keyword>
<evidence type="ECO:0000256" key="1">
    <source>
        <dbReference type="ARBA" id="ARBA00001947"/>
    </source>
</evidence>
<dbReference type="InterPro" id="IPR000718">
    <property type="entry name" value="Peptidase_M13"/>
</dbReference>
<dbReference type="Gene3D" id="3.40.390.10">
    <property type="entry name" value="Collagenase (Catalytic Domain)"/>
    <property type="match status" value="1"/>
</dbReference>
<dbReference type="PRINTS" id="PR00786">
    <property type="entry name" value="NEPRILYSIN"/>
</dbReference>
<dbReference type="GO" id="GO:0046872">
    <property type="term" value="F:metal ion binding"/>
    <property type="evidence" value="ECO:0007669"/>
    <property type="project" value="UniProtKB-KW"/>
</dbReference>
<keyword evidence="5" id="KW-0378">Hydrolase</keyword>
<keyword evidence="3" id="KW-0645">Protease</keyword>
<reference evidence="10 11" key="1">
    <citation type="journal article" date="2023" name="Microbiol. Spectr.">
        <title>Symbiosis of Carpenter Bees with Uncharacterized Lactic Acid Bacteria Showing NAD Auxotrophy.</title>
        <authorList>
            <person name="Kawasaki S."/>
            <person name="Ozawa K."/>
            <person name="Mori T."/>
            <person name="Yamamoto A."/>
            <person name="Ito M."/>
            <person name="Ohkuma M."/>
            <person name="Sakamoto M."/>
            <person name="Matsutani M."/>
        </authorList>
    </citation>
    <scope>NUCLEOTIDE SEQUENCE [LARGE SCALE GENOMIC DNA]</scope>
    <source>
        <strain evidence="10 11">KimC2</strain>
    </source>
</reference>
<sequence>MTEYQAPRIQDNLYDAINGKWQQEAEIKPDRNSAGASTDLVLEIEKNLINDLKEALADVKDEPTDNFQKAALIFEKAKDFKRRDEEGIKPLLPRLEKLLAVKNLAELNDQIVDFALEGYSLPLEFGVMPDMDDATRHQVMFMSPGIILPDVTTYDDEEQSKPLLAVYQKMITELLSFTPLSTSQQEQFVKDTMAFDRLIVPFHLSNEEMAEIKNLDHPMPASELVLKVKELNLASILQTVFPVEPETVNVFDLNFVDNFSKVFNEETFSLWQHWAYVNELCAHSGILSQELRVIGSQYSMEISGQQELAPAERHAYNIANSVFDEPIGIHYGKKYFGPKAKADVTEMVKNLIRVYKKQIQSNSWLSESTKKMAVKKLDTMTIKMGYPDQAIPLYDLFTVKRSSSLCETLDDFSLISLKYSFARLDKPVDRTEWGMPAQMVNAQYDDSLNDITFPAAILQSPFYSVDASISANLGGAGATIGHEISHAFDNNGALFDELGNKKDWWQPEDYENFEKYTELMIKQFDGIPYAGGKINGKLVVSENIADNAGINAALQVLHESGDEDLAEFFKNYALSWRTKVRPELAKMLLSVDVHAPAELRTNIPVPNFPEWYEAFDVKPTDKMYRKPEDRLIIW</sequence>
<comment type="similarity">
    <text evidence="2">Belongs to the peptidase M13 family.</text>
</comment>
<feature type="domain" description="Peptidase M13 C-terminal" evidence="8">
    <location>
        <begin position="441"/>
        <end position="630"/>
    </location>
</feature>
<evidence type="ECO:0000256" key="5">
    <source>
        <dbReference type="ARBA" id="ARBA00022801"/>
    </source>
</evidence>
<dbReference type="EMBL" id="AP026801">
    <property type="protein sequence ID" value="BDR55977.1"/>
    <property type="molecule type" value="Genomic_DNA"/>
</dbReference>
<evidence type="ECO:0000256" key="3">
    <source>
        <dbReference type="ARBA" id="ARBA00022670"/>
    </source>
</evidence>
<accession>A0AAU9DGW1</accession>
<keyword evidence="11" id="KW-1185">Reference proteome</keyword>
<dbReference type="InterPro" id="IPR024079">
    <property type="entry name" value="MetalloPept_cat_dom_sf"/>
</dbReference>
<evidence type="ECO:0000259" key="8">
    <source>
        <dbReference type="Pfam" id="PF01431"/>
    </source>
</evidence>
<dbReference type="InterPro" id="IPR008753">
    <property type="entry name" value="Peptidase_M13_N"/>
</dbReference>
<dbReference type="InterPro" id="IPR042089">
    <property type="entry name" value="Peptidase_M13_dom_2"/>
</dbReference>
<evidence type="ECO:0000256" key="6">
    <source>
        <dbReference type="ARBA" id="ARBA00022833"/>
    </source>
</evidence>
<organism evidence="10 11">
    <name type="scientific">Xylocopilactobacillus apis</name>
    <dbReference type="NCBI Taxonomy" id="2932183"/>
    <lineage>
        <taxon>Bacteria</taxon>
        <taxon>Bacillati</taxon>
        <taxon>Bacillota</taxon>
        <taxon>Bacilli</taxon>
        <taxon>Lactobacillales</taxon>
        <taxon>Lactobacillaceae</taxon>
        <taxon>Xylocopilactobacillus</taxon>
    </lineage>
</organism>
<evidence type="ECO:0000256" key="7">
    <source>
        <dbReference type="ARBA" id="ARBA00023049"/>
    </source>
</evidence>
<evidence type="ECO:0000313" key="10">
    <source>
        <dbReference type="EMBL" id="BDR55977.1"/>
    </source>
</evidence>
<evidence type="ECO:0000313" key="11">
    <source>
        <dbReference type="Proteomes" id="UP001321804"/>
    </source>
</evidence>